<dbReference type="Pfam" id="PF02738">
    <property type="entry name" value="MoCoBD_1"/>
    <property type="match status" value="1"/>
</dbReference>
<dbReference type="Proteomes" id="UP000263900">
    <property type="component" value="Chromosome"/>
</dbReference>
<accession>A0A3B7MKV1</accession>
<dbReference type="PROSITE" id="PS51318">
    <property type="entry name" value="TAT"/>
    <property type="match status" value="1"/>
</dbReference>
<keyword evidence="4" id="KW-1185">Reference proteome</keyword>
<dbReference type="PIRSF" id="PIRSF036389">
    <property type="entry name" value="IOR_B"/>
    <property type="match status" value="1"/>
</dbReference>
<dbReference type="InterPro" id="IPR006311">
    <property type="entry name" value="TAT_signal"/>
</dbReference>
<dbReference type="PANTHER" id="PTHR47495:SF2">
    <property type="entry name" value="ALDEHYDE DEHYDROGENASE"/>
    <property type="match status" value="1"/>
</dbReference>
<dbReference type="InterPro" id="IPR037165">
    <property type="entry name" value="AldOxase/xan_DH_Mopterin-bd_sf"/>
</dbReference>
<dbReference type="OrthoDB" id="9767994at2"/>
<dbReference type="EMBL" id="CP032157">
    <property type="protein sequence ID" value="AXY73899.1"/>
    <property type="molecule type" value="Genomic_DNA"/>
</dbReference>
<dbReference type="Gene3D" id="3.30.365.10">
    <property type="entry name" value="Aldehyde oxidase/xanthine dehydrogenase, molybdopterin binding domain"/>
    <property type="match status" value="5"/>
</dbReference>
<dbReference type="GO" id="GO:0016491">
    <property type="term" value="F:oxidoreductase activity"/>
    <property type="evidence" value="ECO:0007669"/>
    <property type="project" value="InterPro"/>
</dbReference>
<name>A0A3B7MKV1_9BACT</name>
<protein>
    <submittedName>
        <fullName evidence="3">Xanthine dehydrogenase family protein molybdopterin-binding subunit</fullName>
    </submittedName>
</protein>
<feature type="domain" description="Aldehyde oxidase/xanthine dehydrogenase a/b hammerhead" evidence="2">
    <location>
        <begin position="213"/>
        <end position="291"/>
    </location>
</feature>
<reference evidence="3 4" key="1">
    <citation type="submission" date="2018-09" db="EMBL/GenBank/DDBJ databases">
        <title>Genome sequencing of strain 6GH32-13.</title>
        <authorList>
            <person name="Weon H.-Y."/>
            <person name="Heo J."/>
            <person name="Kwon S.-W."/>
        </authorList>
    </citation>
    <scope>NUCLEOTIDE SEQUENCE [LARGE SCALE GENOMIC DNA]</scope>
    <source>
        <strain evidence="3 4">5GH32-13</strain>
    </source>
</reference>
<dbReference type="InterPro" id="IPR052516">
    <property type="entry name" value="N-heterocyclic_Hydroxylase"/>
</dbReference>
<proteinExistence type="predicted"/>
<keyword evidence="1" id="KW-1133">Transmembrane helix</keyword>
<evidence type="ECO:0000256" key="1">
    <source>
        <dbReference type="SAM" id="Phobius"/>
    </source>
</evidence>
<evidence type="ECO:0000313" key="4">
    <source>
        <dbReference type="Proteomes" id="UP000263900"/>
    </source>
</evidence>
<dbReference type="InterPro" id="IPR046867">
    <property type="entry name" value="AldOxase/xan_DH_MoCoBD2"/>
</dbReference>
<dbReference type="SMART" id="SM01008">
    <property type="entry name" value="Ald_Xan_dh_C"/>
    <property type="match status" value="1"/>
</dbReference>
<organism evidence="3 4">
    <name type="scientific">Paraflavitalea soli</name>
    <dbReference type="NCBI Taxonomy" id="2315862"/>
    <lineage>
        <taxon>Bacteria</taxon>
        <taxon>Pseudomonadati</taxon>
        <taxon>Bacteroidota</taxon>
        <taxon>Chitinophagia</taxon>
        <taxon>Chitinophagales</taxon>
        <taxon>Chitinophagaceae</taxon>
        <taxon>Paraflavitalea</taxon>
    </lineage>
</organism>
<evidence type="ECO:0000259" key="2">
    <source>
        <dbReference type="SMART" id="SM01008"/>
    </source>
</evidence>
<dbReference type="AlphaFoldDB" id="A0A3B7MKV1"/>
<dbReference type="Pfam" id="PF20256">
    <property type="entry name" value="MoCoBD_2"/>
    <property type="match status" value="2"/>
</dbReference>
<dbReference type="InterPro" id="IPR012368">
    <property type="entry name" value="OxRdtase_Mopterin-bd_su_IorB"/>
</dbReference>
<dbReference type="KEGG" id="pseg:D3H65_07855"/>
<dbReference type="RefSeq" id="WP_119049764.1">
    <property type="nucleotide sequence ID" value="NZ_CP032157.1"/>
</dbReference>
<dbReference type="InterPro" id="IPR000674">
    <property type="entry name" value="Ald_Oxase/Xan_DH_a/b"/>
</dbReference>
<gene>
    <name evidence="3" type="ORF">D3H65_07855</name>
</gene>
<dbReference type="Gene3D" id="3.90.1170.50">
    <property type="entry name" value="Aldehyde oxidase/xanthine dehydrogenase, a/b hammerhead"/>
    <property type="match status" value="1"/>
</dbReference>
<evidence type="ECO:0000313" key="3">
    <source>
        <dbReference type="EMBL" id="AXY73899.1"/>
    </source>
</evidence>
<sequence>MSNTHDISRRKFLQTTSVFAGGLLIPFFVPAGVKRMGLFNAPADASAIAFAPNAYLGIAKDNTIHIILAHVEMGQGIWTTLPMMIADELDCDWNKIKVGHAPPGAPYFHTAFGIQITGGSSTTWSEFDRYRQAGATARALLVTAAAQRLGVQPEDCKTGDGFVIAGNKKLSYGEVAEAAAQLPPPANVPLKPASEWKYIGKGARRLDTPEKINGQAKFGMDVQFPGLLTALVARPPVFGGKVRSFDATKTKTIPGVRQVLKVPSGVAVIADHYWAAKQGRDALKVEWDIDPALAINSQQQWADYRAMTTSKGAVAAQAGNVTAALPKAATTIDVEYTLPYLAHAPMEPLNCTVKITGDKCEIWTGTQWPGIDQANAAKILGWNPGQVEVHTVFLGGGFGRRATAPSDFVIEAVAVARASGKPVKTVWTREDDIRGGYYRPAFLHRVRIGLGTDKKPMAWHHSIVGQSILAGTPFAAGIKDGIDNASVEGVNDSPYMAHIPDHLVELHSPQNKIPVLWWRSVGHTHTAFVMETMIDELAHAAGQDPVEYRRTLLQKHPRHLSALNLAAEKAGWGTPLPAGHFRGIAVHESFGSAVAQVAEVSVDKGTVRVHRVTCAIDCGLAVNPDGVAAQMESGIIFGLTALLYGNITLEKGRVQQRNFHDYRMLRMHETPVIEVHIVPSTEKMGGAGEPGVPPVAPAVVNALFAATGKRIRNLPLQPENLAGA</sequence>
<keyword evidence="1" id="KW-0472">Membrane</keyword>
<dbReference type="PANTHER" id="PTHR47495">
    <property type="entry name" value="ALDEHYDE DEHYDROGENASE"/>
    <property type="match status" value="1"/>
</dbReference>
<dbReference type="InterPro" id="IPR008274">
    <property type="entry name" value="AldOxase/xan_DH_MoCoBD1"/>
</dbReference>
<feature type="transmembrane region" description="Helical" evidence="1">
    <location>
        <begin position="12"/>
        <end position="33"/>
    </location>
</feature>
<dbReference type="SUPFAM" id="SSF56003">
    <property type="entry name" value="Molybdenum cofactor-binding domain"/>
    <property type="match status" value="2"/>
</dbReference>
<keyword evidence="1" id="KW-0812">Transmembrane</keyword>